<evidence type="ECO:0000313" key="3">
    <source>
        <dbReference type="Proteomes" id="UP000594118"/>
    </source>
</evidence>
<dbReference type="GO" id="GO:0016787">
    <property type="term" value="F:hydrolase activity"/>
    <property type="evidence" value="ECO:0007669"/>
    <property type="project" value="UniProtKB-KW"/>
</dbReference>
<proteinExistence type="predicted"/>
<dbReference type="Proteomes" id="UP000594118">
    <property type="component" value="Chromosome"/>
</dbReference>
<dbReference type="SUPFAM" id="SSF56601">
    <property type="entry name" value="beta-lactamase/transpeptidase-like"/>
    <property type="match status" value="1"/>
</dbReference>
<gene>
    <name evidence="2" type="ORF">F3W81_03705</name>
</gene>
<dbReference type="RefSeq" id="WP_193082321.1">
    <property type="nucleotide sequence ID" value="NZ_CP045201.1"/>
</dbReference>
<dbReference type="EMBL" id="CP045201">
    <property type="protein sequence ID" value="QOL80006.1"/>
    <property type="molecule type" value="Genomic_DNA"/>
</dbReference>
<dbReference type="InterPro" id="IPR012338">
    <property type="entry name" value="Beta-lactam/transpept-like"/>
</dbReference>
<accession>A0A7L9WKT9</accession>
<dbReference type="Gene3D" id="3.40.710.10">
    <property type="entry name" value="DD-peptidase/beta-lactamase superfamily"/>
    <property type="match status" value="1"/>
</dbReference>
<dbReference type="KEGG" id="pshq:F3W81_03705"/>
<dbReference type="PANTHER" id="PTHR46825:SF9">
    <property type="entry name" value="BETA-LACTAMASE-RELATED DOMAIN-CONTAINING PROTEIN"/>
    <property type="match status" value="1"/>
</dbReference>
<dbReference type="InterPro" id="IPR050491">
    <property type="entry name" value="AmpC-like"/>
</dbReference>
<evidence type="ECO:0000313" key="2">
    <source>
        <dbReference type="EMBL" id="QOL80006.1"/>
    </source>
</evidence>
<organism evidence="2 3">
    <name type="scientific">Pseudooceanicola spongiae</name>
    <dbReference type="NCBI Taxonomy" id="2613965"/>
    <lineage>
        <taxon>Bacteria</taxon>
        <taxon>Pseudomonadati</taxon>
        <taxon>Pseudomonadota</taxon>
        <taxon>Alphaproteobacteria</taxon>
        <taxon>Rhodobacterales</taxon>
        <taxon>Paracoccaceae</taxon>
        <taxon>Pseudooceanicola</taxon>
    </lineage>
</organism>
<keyword evidence="3" id="KW-1185">Reference proteome</keyword>
<dbReference type="InterPro" id="IPR001466">
    <property type="entry name" value="Beta-lactam-related"/>
</dbReference>
<dbReference type="PANTHER" id="PTHR46825">
    <property type="entry name" value="D-ALANYL-D-ALANINE-CARBOXYPEPTIDASE/ENDOPEPTIDASE AMPH"/>
    <property type="match status" value="1"/>
</dbReference>
<evidence type="ECO:0000259" key="1">
    <source>
        <dbReference type="Pfam" id="PF00144"/>
    </source>
</evidence>
<dbReference type="Pfam" id="PF00144">
    <property type="entry name" value="Beta-lactamase"/>
    <property type="match status" value="1"/>
</dbReference>
<name>A0A7L9WKT9_9RHOB</name>
<feature type="domain" description="Beta-lactamase-related" evidence="1">
    <location>
        <begin position="43"/>
        <end position="384"/>
    </location>
</feature>
<sequence>MHPQGTSATRRTRLRNALAVALLLLGVAPPVLSQSHDIAPYLSDIRATYDLPALAAAVVQDGTVIAAAAVGTRVYGGTTPVTLQDRFHLGSNAKSMTATLAGMMVEEGQLRWTSTVGEVLGDDIPGMSDTLSAATLEQLLSHSSGIPTDDEPMLEIYFNDNAFDENPKDLRLRGIDAWKDHELKVPEGSPFQYSNFGYMIVGAMIEKVSGQPWETLIFDRIFDPLGLKTAGLGPQATFGRIDAAIGHRIGTDGAVVAMLWGPAADMPPILGPAGNVHMSVLDYASWAGWNAGQGRRGPALVTPETLHVIQSVHVQTPVRLNPPPGTPGTGAYGFGWGVVDFDWADTPLLTHNGSNAMNLARLVIDPAQDLAVVVLTNFPGRTADTAVGEVMQHLFQTYSRH</sequence>
<dbReference type="AlphaFoldDB" id="A0A7L9WKT9"/>
<protein>
    <submittedName>
        <fullName evidence="2">Serine hydrolase</fullName>
    </submittedName>
</protein>
<reference evidence="2 3" key="1">
    <citation type="submission" date="2019-10" db="EMBL/GenBank/DDBJ databases">
        <title>Pseudopuniceibacterium sp. HQ09 islated from Antarctica.</title>
        <authorList>
            <person name="Liao L."/>
            <person name="Su S."/>
            <person name="Chen B."/>
            <person name="Yu Y."/>
        </authorList>
    </citation>
    <scope>NUCLEOTIDE SEQUENCE [LARGE SCALE GENOMIC DNA]</scope>
    <source>
        <strain evidence="2 3">HQ09</strain>
    </source>
</reference>
<keyword evidence="2" id="KW-0378">Hydrolase</keyword>